<dbReference type="InterPro" id="IPR004843">
    <property type="entry name" value="Calcineurin-like_PHP"/>
</dbReference>
<dbReference type="Pfam" id="PF00149">
    <property type="entry name" value="Metallophos"/>
    <property type="match status" value="1"/>
</dbReference>
<dbReference type="Proteomes" id="UP000278962">
    <property type="component" value="Unassembled WGS sequence"/>
</dbReference>
<dbReference type="EMBL" id="RBIL01000001">
    <property type="protein sequence ID" value="RKQ94006.1"/>
    <property type="molecule type" value="Genomic_DNA"/>
</dbReference>
<name>A0A660LHZ2_9ACTN</name>
<dbReference type="GO" id="GO:0016787">
    <property type="term" value="F:hydrolase activity"/>
    <property type="evidence" value="ECO:0007669"/>
    <property type="project" value="InterPro"/>
</dbReference>
<feature type="domain" description="Calcineurin-like phosphoesterase" evidence="1">
    <location>
        <begin position="1"/>
        <end position="162"/>
    </location>
</feature>
<evidence type="ECO:0000313" key="2">
    <source>
        <dbReference type="EMBL" id="RKQ94006.1"/>
    </source>
</evidence>
<proteinExistence type="predicted"/>
<protein>
    <submittedName>
        <fullName evidence="2">Calcineurin-like phosphoesterase family protein</fullName>
    </submittedName>
</protein>
<dbReference type="RefSeq" id="WP_170179208.1">
    <property type="nucleotide sequence ID" value="NZ_RBIL01000001.1"/>
</dbReference>
<sequence length="363" mass="40026">MRTLVVSDLHLGRAERSDLLRRPELQEPLLDALDQVDRLVILGDGLELREAAHRDAVRIALPFFTALGKRLGPDRELIITSGNHDHGLAAGWIDARLQTEPAGFLGFEQHFGAHTPIAELLVEAARPARVRFAYPGLWLREDVYAFHGHYADVHATVPTFERILVGAMAKWIAPLPDPTTPDDYEAVLSPLYAWLNALAQRADNSIVAKGGGASSRSYKALTRERTPRSLALRTGYRGAVRTLNAVGLGPLQVNLSPTALRRGYLTGIAEVVQRLRIPAEHVIWGHSHRSGPWPTDDLAEWTVNGTRIHNTGSWTYQPHFLGPEPNGSPYWPGTAILVEDDGPPRLLRLLGERTHADLRPGPG</sequence>
<organism evidence="2 3">
    <name type="scientific">Solirubrobacter pauli</name>
    <dbReference type="NCBI Taxonomy" id="166793"/>
    <lineage>
        <taxon>Bacteria</taxon>
        <taxon>Bacillati</taxon>
        <taxon>Actinomycetota</taxon>
        <taxon>Thermoleophilia</taxon>
        <taxon>Solirubrobacterales</taxon>
        <taxon>Solirubrobacteraceae</taxon>
        <taxon>Solirubrobacter</taxon>
    </lineage>
</organism>
<evidence type="ECO:0000259" key="1">
    <source>
        <dbReference type="Pfam" id="PF00149"/>
    </source>
</evidence>
<gene>
    <name evidence="2" type="ORF">C8N24_3882</name>
</gene>
<dbReference type="AlphaFoldDB" id="A0A660LHZ2"/>
<accession>A0A660LHZ2</accession>
<reference evidence="2 3" key="1">
    <citation type="submission" date="2018-10" db="EMBL/GenBank/DDBJ databases">
        <title>Genomic Encyclopedia of Archaeal and Bacterial Type Strains, Phase II (KMG-II): from individual species to whole genera.</title>
        <authorList>
            <person name="Goeker M."/>
        </authorList>
    </citation>
    <scope>NUCLEOTIDE SEQUENCE [LARGE SCALE GENOMIC DNA]</scope>
    <source>
        <strain evidence="2 3">DSM 14954</strain>
    </source>
</reference>
<evidence type="ECO:0000313" key="3">
    <source>
        <dbReference type="Proteomes" id="UP000278962"/>
    </source>
</evidence>
<comment type="caution">
    <text evidence="2">The sequence shown here is derived from an EMBL/GenBank/DDBJ whole genome shotgun (WGS) entry which is preliminary data.</text>
</comment>
<dbReference type="Gene3D" id="3.60.21.10">
    <property type="match status" value="1"/>
</dbReference>
<dbReference type="SUPFAM" id="SSF56300">
    <property type="entry name" value="Metallo-dependent phosphatases"/>
    <property type="match status" value="1"/>
</dbReference>
<keyword evidence="3" id="KW-1185">Reference proteome</keyword>
<dbReference type="InterPro" id="IPR029052">
    <property type="entry name" value="Metallo-depent_PP-like"/>
</dbReference>